<dbReference type="OrthoDB" id="4507445at2759"/>
<protein>
    <recommendedName>
        <fullName evidence="3">F-box domain-containing protein</fullName>
    </recommendedName>
</protein>
<name>A0A9W9KNB4_9EURO</name>
<evidence type="ECO:0000313" key="2">
    <source>
        <dbReference type="Proteomes" id="UP001149165"/>
    </source>
</evidence>
<dbReference type="Proteomes" id="UP001149165">
    <property type="component" value="Unassembled WGS sequence"/>
</dbReference>
<keyword evidence="2" id="KW-1185">Reference proteome</keyword>
<comment type="caution">
    <text evidence="1">The sequence shown here is derived from an EMBL/GenBank/DDBJ whole genome shotgun (WGS) entry which is preliminary data.</text>
</comment>
<dbReference type="EMBL" id="JAPQKH010000002">
    <property type="protein sequence ID" value="KAJ5113129.1"/>
    <property type="molecule type" value="Genomic_DNA"/>
</dbReference>
<reference evidence="1" key="1">
    <citation type="submission" date="2022-11" db="EMBL/GenBank/DDBJ databases">
        <authorList>
            <person name="Petersen C."/>
        </authorList>
    </citation>
    <scope>NUCLEOTIDE SEQUENCE</scope>
    <source>
        <strain evidence="1">IBT 30069</strain>
    </source>
</reference>
<reference evidence="1" key="2">
    <citation type="journal article" date="2023" name="IMA Fungus">
        <title>Comparative genomic study of the Penicillium genus elucidates a diverse pangenome and 15 lateral gene transfer events.</title>
        <authorList>
            <person name="Petersen C."/>
            <person name="Sorensen T."/>
            <person name="Nielsen M.R."/>
            <person name="Sondergaard T.E."/>
            <person name="Sorensen J.L."/>
            <person name="Fitzpatrick D.A."/>
            <person name="Frisvad J.C."/>
            <person name="Nielsen K.L."/>
        </authorList>
    </citation>
    <scope>NUCLEOTIDE SEQUENCE</scope>
    <source>
        <strain evidence="1">IBT 30069</strain>
    </source>
</reference>
<proteinExistence type="predicted"/>
<evidence type="ECO:0008006" key="3">
    <source>
        <dbReference type="Google" id="ProtNLM"/>
    </source>
</evidence>
<dbReference type="SUPFAM" id="SSF81383">
    <property type="entry name" value="F-box domain"/>
    <property type="match status" value="1"/>
</dbReference>
<gene>
    <name evidence="1" type="ORF">N7456_001663</name>
</gene>
<dbReference type="AlphaFoldDB" id="A0A9W9KNB4"/>
<organism evidence="1 2">
    <name type="scientific">Penicillium angulare</name>
    <dbReference type="NCBI Taxonomy" id="116970"/>
    <lineage>
        <taxon>Eukaryota</taxon>
        <taxon>Fungi</taxon>
        <taxon>Dikarya</taxon>
        <taxon>Ascomycota</taxon>
        <taxon>Pezizomycotina</taxon>
        <taxon>Eurotiomycetes</taxon>
        <taxon>Eurotiomycetidae</taxon>
        <taxon>Eurotiales</taxon>
        <taxon>Aspergillaceae</taxon>
        <taxon>Penicillium</taxon>
    </lineage>
</organism>
<dbReference type="InterPro" id="IPR036047">
    <property type="entry name" value="F-box-like_dom_sf"/>
</dbReference>
<accession>A0A9W9KNB4</accession>
<sequence length="334" mass="37601">MLIVPVACTDPSIPILSLSNASQEGLVNTHPVFFQPSPILNLPVEIIEIILGFLPLPDLVCFLGSSKRLLEFTYPTFARSPSLSYTVGVERNQLPKAIHIISSRFLPVQLKGLEERNAVIIKMIEKSKYVKNLPANHSETSNVGYQNLEWLRNFTYGFRRLSVEIPFDSNTIRVHEIILGGVGYVSGVTFMGKTKAFLGRDYGSWHDIHSTNGNNMIQYAMDPFGIRSLKFGNSVWSSGDPETFSGYVGILMRDRASRLVLTCDVYHFPYAYHTSPIYIYSLLGSQSPTHQLVQKYIICREVAYERSTCLVLRGDQRRLLFPSLASDHSLGEFP</sequence>
<evidence type="ECO:0000313" key="1">
    <source>
        <dbReference type="EMBL" id="KAJ5113129.1"/>
    </source>
</evidence>
<dbReference type="CDD" id="cd09917">
    <property type="entry name" value="F-box_SF"/>
    <property type="match status" value="1"/>
</dbReference>